<feature type="compositionally biased region" description="Low complexity" evidence="1">
    <location>
        <begin position="24"/>
        <end position="44"/>
    </location>
</feature>
<feature type="domain" description="Myb-like" evidence="2">
    <location>
        <begin position="481"/>
        <end position="529"/>
    </location>
</feature>
<dbReference type="Proteomes" id="UP000016801">
    <property type="component" value="Unassembled WGS sequence"/>
</dbReference>
<evidence type="ECO:0000313" key="4">
    <source>
        <dbReference type="Proteomes" id="UP000016801"/>
    </source>
</evidence>
<feature type="compositionally biased region" description="Polar residues" evidence="1">
    <location>
        <begin position="171"/>
        <end position="188"/>
    </location>
</feature>
<feature type="compositionally biased region" description="Basic residues" evidence="1">
    <location>
        <begin position="608"/>
        <end position="619"/>
    </location>
</feature>
<dbReference type="PhylomeDB" id="M1VWB1"/>
<feature type="compositionally biased region" description="Polar residues" evidence="1">
    <location>
        <begin position="383"/>
        <end position="401"/>
    </location>
</feature>
<feature type="compositionally biased region" description="Low complexity" evidence="1">
    <location>
        <begin position="220"/>
        <end position="234"/>
    </location>
</feature>
<feature type="compositionally biased region" description="Low complexity" evidence="1">
    <location>
        <begin position="402"/>
        <end position="423"/>
    </location>
</feature>
<dbReference type="GO" id="GO:0070898">
    <property type="term" value="P:RNA polymerase III preinitiation complex assembly"/>
    <property type="evidence" value="ECO:0007669"/>
    <property type="project" value="TreeGrafter"/>
</dbReference>
<dbReference type="eggNOG" id="KOG2009">
    <property type="taxonomic scope" value="Eukaryota"/>
</dbReference>
<feature type="compositionally biased region" description="Low complexity" evidence="1">
    <location>
        <begin position="242"/>
        <end position="264"/>
    </location>
</feature>
<dbReference type="SUPFAM" id="SSF46689">
    <property type="entry name" value="Homeodomain-like"/>
    <property type="match status" value="1"/>
</dbReference>
<dbReference type="CDD" id="cd00167">
    <property type="entry name" value="SANT"/>
    <property type="match status" value="1"/>
</dbReference>
<dbReference type="GO" id="GO:0000126">
    <property type="term" value="C:transcription factor TFIIIB complex"/>
    <property type="evidence" value="ECO:0007669"/>
    <property type="project" value="TreeGrafter"/>
</dbReference>
<feature type="compositionally biased region" description="Basic and acidic residues" evidence="1">
    <location>
        <begin position="334"/>
        <end position="375"/>
    </location>
</feature>
<dbReference type="InterPro" id="IPR001005">
    <property type="entry name" value="SANT/Myb"/>
</dbReference>
<dbReference type="EMBL" id="CAGA01000026">
    <property type="protein sequence ID" value="CCE30962.1"/>
    <property type="molecule type" value="Genomic_DNA"/>
</dbReference>
<dbReference type="SMART" id="SM00717">
    <property type="entry name" value="SANT"/>
    <property type="match status" value="1"/>
</dbReference>
<evidence type="ECO:0000256" key="1">
    <source>
        <dbReference type="SAM" id="MobiDB-lite"/>
    </source>
</evidence>
<proteinExistence type="predicted"/>
<sequence>MSSMFKKKGGLAFKPKAPIARARPQASTAKPTPAPTATPIAQSTFEVEKESEIEKEPETVDNELDTRPARRRDSPVPIEEEAGDQQKDLPVASRPSARRASHSQQVDPALEDSISTQGGQAAAQSNEIIEPDPVVVETAKVAPLSELASGVPARRQSTAEPLPQPSLIDKATTTATTNGDVIPSSSEVSAEHRPTESVDESQNVHISAPTLEEEAEAAEESAAAASSHVETPAATPVPKPAPTRTRARNQTAAASTAAENASTQDGEATQGESSRPKKRQRRTATQKQDGESGTTPAPRKRKTPAPNANGSRSNSRRARSPTPDDAETQVVDLQKLKMSDLTKDLRIGKKFSRHDELRERERKARMKAKLEKDLEIPGEAEGDSSNTNDKTSQSPAPGGTQSTAKPNSAASTSTPAPAATSGPQFRIVDGQIVVDQDSLVMDRHARAAAAQAGEDMETIEENDFTRLITSSSFMTTSKLKGPNIWTEPETELFYRGLRMFGTEFEMISKMFPGKQRRHIKLKFNREERHNPARIDAAVMGEKTIKMDLDEYQAFTGASFEPVEDIEAEQRKIQEGYEAERQRVVDEQAEIMRKKREELFADDEEDSGRRKKGKGKRKGRQAISYGLNGEPIVPQDT</sequence>
<dbReference type="HOGENOM" id="CLU_022548_0_0_1"/>
<protein>
    <recommendedName>
        <fullName evidence="2">Myb-like domain-containing protein</fullName>
    </recommendedName>
</protein>
<feature type="compositionally biased region" description="Low complexity" evidence="1">
    <location>
        <begin position="304"/>
        <end position="313"/>
    </location>
</feature>
<dbReference type="STRING" id="1111077.M1VWB1"/>
<dbReference type="AlphaFoldDB" id="M1VWB1"/>
<feature type="compositionally biased region" description="Basic and acidic residues" evidence="1">
    <location>
        <begin position="46"/>
        <end position="74"/>
    </location>
</feature>
<feature type="compositionally biased region" description="Polar residues" evidence="1">
    <location>
        <begin position="285"/>
        <end position="295"/>
    </location>
</feature>
<gene>
    <name evidence="3" type="ORF">CPUR_04813</name>
</gene>
<accession>M1VWB1</accession>
<dbReference type="InterPro" id="IPR039467">
    <property type="entry name" value="TFIIIB_B''_Myb"/>
</dbReference>
<evidence type="ECO:0000313" key="3">
    <source>
        <dbReference type="EMBL" id="CCE30962.1"/>
    </source>
</evidence>
<dbReference type="InterPro" id="IPR009057">
    <property type="entry name" value="Homeodomain-like_sf"/>
</dbReference>
<comment type="caution">
    <text evidence="3">The sequence shown here is derived from an EMBL/GenBank/DDBJ whole genome shotgun (WGS) entry which is preliminary data.</text>
</comment>
<feature type="region of interest" description="Disordered" evidence="1">
    <location>
        <begin position="594"/>
        <end position="636"/>
    </location>
</feature>
<evidence type="ECO:0000259" key="2">
    <source>
        <dbReference type="SMART" id="SM00717"/>
    </source>
</evidence>
<dbReference type="PANTHER" id="PTHR22929:SF0">
    <property type="entry name" value="TRANSCRIPTION FACTOR TFIIIB COMPONENT B'' HOMOLOG"/>
    <property type="match status" value="1"/>
</dbReference>
<keyword evidence="4" id="KW-1185">Reference proteome</keyword>
<dbReference type="VEuPathDB" id="FungiDB:CPUR_04813"/>
<dbReference type="PANTHER" id="PTHR22929">
    <property type="entry name" value="RNA POLYMERASE III TRANSCRIPTION INITIATION FACTOR B"/>
    <property type="match status" value="1"/>
</dbReference>
<dbReference type="Gene3D" id="1.10.10.60">
    <property type="entry name" value="Homeodomain-like"/>
    <property type="match status" value="1"/>
</dbReference>
<feature type="region of interest" description="Disordered" evidence="1">
    <location>
        <begin position="147"/>
        <end position="423"/>
    </location>
</feature>
<dbReference type="OrthoDB" id="272624at2759"/>
<dbReference type="Pfam" id="PF15963">
    <property type="entry name" value="Myb_DNA-bind_7"/>
    <property type="match status" value="1"/>
</dbReference>
<feature type="compositionally biased region" description="Polar residues" evidence="1">
    <location>
        <begin position="113"/>
        <end position="127"/>
    </location>
</feature>
<reference evidence="3 4" key="1">
    <citation type="journal article" date="2013" name="PLoS Genet.">
        <title>Plant-symbiotic fungi as chemical engineers: Multi-genome analysis of the Clavicipitaceae reveals dynamics of alkaloid loci.</title>
        <authorList>
            <person name="Schardl C.L."/>
            <person name="Young C.A."/>
            <person name="Hesse U."/>
            <person name="Amyotte S.G."/>
            <person name="Andreeva K."/>
            <person name="Calie P.J."/>
            <person name="Fleetwood D.J."/>
            <person name="Haws D.C."/>
            <person name="Moore N."/>
            <person name="Oeser B."/>
            <person name="Panaccione D.G."/>
            <person name="Schweri K.K."/>
            <person name="Voisey C.R."/>
            <person name="Farman M.L."/>
            <person name="Jaromczyk J.W."/>
            <person name="Roe B.A."/>
            <person name="O'Sullivan D.M."/>
            <person name="Scott B."/>
            <person name="Tudzynski P."/>
            <person name="An Z."/>
            <person name="Arnaoudova E.G."/>
            <person name="Bullock C.T."/>
            <person name="Charlton N.D."/>
            <person name="Chen L."/>
            <person name="Cox M."/>
            <person name="Dinkins R.D."/>
            <person name="Florea S."/>
            <person name="Glenn A.E."/>
            <person name="Gordon A."/>
            <person name="Gueldener U."/>
            <person name="Harris D.R."/>
            <person name="Hollin W."/>
            <person name="Jaromczyk J."/>
            <person name="Johnson R.D."/>
            <person name="Khan A.K."/>
            <person name="Leistner E."/>
            <person name="Leuchtmann A."/>
            <person name="Li C."/>
            <person name="Liu J."/>
            <person name="Liu J."/>
            <person name="Liu M."/>
            <person name="Mace W."/>
            <person name="Machado C."/>
            <person name="Nagabhyru P."/>
            <person name="Pan J."/>
            <person name="Schmid J."/>
            <person name="Sugawara K."/>
            <person name="Steiner U."/>
            <person name="Takach J.E."/>
            <person name="Tanaka E."/>
            <person name="Webb J.S."/>
            <person name="Wilson E.V."/>
            <person name="Wiseman J.L."/>
            <person name="Yoshida R."/>
            <person name="Zeng Z."/>
        </authorList>
    </citation>
    <scope>NUCLEOTIDE SEQUENCE [LARGE SCALE GENOMIC DNA]</scope>
    <source>
        <strain evidence="3 4">20.1</strain>
    </source>
</reference>
<organism evidence="3 4">
    <name type="scientific">Claviceps purpurea (strain 20.1)</name>
    <name type="common">Ergot fungus</name>
    <name type="synonym">Sphacelia segetum</name>
    <dbReference type="NCBI Taxonomy" id="1111077"/>
    <lineage>
        <taxon>Eukaryota</taxon>
        <taxon>Fungi</taxon>
        <taxon>Dikarya</taxon>
        <taxon>Ascomycota</taxon>
        <taxon>Pezizomycotina</taxon>
        <taxon>Sordariomycetes</taxon>
        <taxon>Hypocreomycetidae</taxon>
        <taxon>Hypocreales</taxon>
        <taxon>Clavicipitaceae</taxon>
        <taxon>Claviceps</taxon>
    </lineage>
</organism>
<feature type="region of interest" description="Disordered" evidence="1">
    <location>
        <begin position="1"/>
        <end position="133"/>
    </location>
</feature>
<name>M1VWB1_CLAP2</name>
<dbReference type="GO" id="GO:0001156">
    <property type="term" value="F:TFIIIC-class transcription factor complex binding"/>
    <property type="evidence" value="ECO:0007669"/>
    <property type="project" value="TreeGrafter"/>
</dbReference>